<reference evidence="1 2" key="1">
    <citation type="submission" date="2019-09" db="EMBL/GenBank/DDBJ databases">
        <authorList>
            <person name="Depoorter E."/>
        </authorList>
    </citation>
    <scope>NUCLEOTIDE SEQUENCE [LARGE SCALE GENOMIC DNA]</scope>
    <source>
        <strain evidence="1">R-39750</strain>
    </source>
</reference>
<evidence type="ECO:0000313" key="1">
    <source>
        <dbReference type="EMBL" id="VWD09584.1"/>
    </source>
</evidence>
<gene>
    <name evidence="1" type="ORF">BLA39750_03132</name>
</gene>
<sequence length="72" mass="8004">MCDRVPSSAASVFNNAGIVLATFISEPWAPIAAQSASPRIGTKVVRTWRIEIRLGPRHHQSMRFSTSFFDTK</sequence>
<name>A0A6P2XJV6_BURL3</name>
<dbReference type="EMBL" id="CABVQN010000013">
    <property type="protein sequence ID" value="VWD09584.1"/>
    <property type="molecule type" value="Genomic_DNA"/>
</dbReference>
<protein>
    <submittedName>
        <fullName evidence="1">Uncharacterized protein</fullName>
    </submittedName>
</protein>
<proteinExistence type="predicted"/>
<dbReference type="AlphaFoldDB" id="A0A6P2XJV6"/>
<evidence type="ECO:0000313" key="2">
    <source>
        <dbReference type="Proteomes" id="UP000494110"/>
    </source>
</evidence>
<accession>A0A6P2XJV6</accession>
<dbReference type="Proteomes" id="UP000494110">
    <property type="component" value="Unassembled WGS sequence"/>
</dbReference>
<organism evidence="1 2">
    <name type="scientific">Burkholderia lata (strain ATCC 17760 / DSM 23089 / LMG 22485 / NCIMB 9086 / R18194 / 383)</name>
    <dbReference type="NCBI Taxonomy" id="482957"/>
    <lineage>
        <taxon>Bacteria</taxon>
        <taxon>Pseudomonadati</taxon>
        <taxon>Pseudomonadota</taxon>
        <taxon>Betaproteobacteria</taxon>
        <taxon>Burkholderiales</taxon>
        <taxon>Burkholderiaceae</taxon>
        <taxon>Burkholderia</taxon>
        <taxon>Burkholderia cepacia complex</taxon>
    </lineage>
</organism>